<dbReference type="Gene3D" id="3.30.70.2190">
    <property type="match status" value="1"/>
</dbReference>
<dbReference type="Gene3D" id="3.30.70.2740">
    <property type="match status" value="1"/>
</dbReference>
<dbReference type="InterPro" id="IPR006094">
    <property type="entry name" value="Oxid_FAD_bind_N"/>
</dbReference>
<keyword evidence="4" id="KW-0274">FAD</keyword>
<dbReference type="SUPFAM" id="SSF56176">
    <property type="entry name" value="FAD-binding/transporter-associated domain-like"/>
    <property type="match status" value="1"/>
</dbReference>
<protein>
    <submittedName>
        <fullName evidence="7">FAD-binding oxidoreductase</fullName>
    </submittedName>
</protein>
<feature type="domain" description="FAD-binding PCMH-type" evidence="6">
    <location>
        <begin position="35"/>
        <end position="214"/>
    </location>
</feature>
<dbReference type="Pfam" id="PF02913">
    <property type="entry name" value="FAD-oxidase_C"/>
    <property type="match status" value="1"/>
</dbReference>
<evidence type="ECO:0000259" key="6">
    <source>
        <dbReference type="PROSITE" id="PS51387"/>
    </source>
</evidence>
<dbReference type="PANTHER" id="PTHR43716:SF1">
    <property type="entry name" value="D-2-HYDROXYGLUTARATE DEHYDROGENASE, MITOCHONDRIAL"/>
    <property type="match status" value="1"/>
</dbReference>
<gene>
    <name evidence="7" type="ORF">E0W69_005565</name>
</gene>
<dbReference type="InterPro" id="IPR016166">
    <property type="entry name" value="FAD-bd_PCMH"/>
</dbReference>
<dbReference type="PROSITE" id="PS51387">
    <property type="entry name" value="FAD_PCMH"/>
    <property type="match status" value="1"/>
</dbReference>
<dbReference type="InterPro" id="IPR004113">
    <property type="entry name" value="FAD-bd_oxidored_4_C"/>
</dbReference>
<dbReference type="Gene3D" id="3.30.465.10">
    <property type="match status" value="1"/>
</dbReference>
<keyword evidence="5" id="KW-0560">Oxidoreductase</keyword>
<dbReference type="InterPro" id="IPR051264">
    <property type="entry name" value="FAD-oxidored/transferase_4"/>
</dbReference>
<keyword evidence="8" id="KW-1185">Reference proteome</keyword>
<name>A0A5P2FXB1_9BACT</name>
<dbReference type="SUPFAM" id="SSF55103">
    <property type="entry name" value="FAD-linked oxidases, C-terminal domain"/>
    <property type="match status" value="1"/>
</dbReference>
<dbReference type="InterPro" id="IPR036318">
    <property type="entry name" value="FAD-bd_PCMH-like_sf"/>
</dbReference>
<comment type="similarity">
    <text evidence="2">Belongs to the FAD-binding oxidoreductase/transferase type 4 family.</text>
</comment>
<sequence>MSDVVEELIKVLGKDTVLTGEEASKRSAGQWKNPGNLNCLALILPSNTEEVSQTLKICSKYNQPVVPQGGLTSVTEAAHLKSNEIAISLERMNAIEEINITNKIAIVEAGVVLLDLQHAAEKQDLLFALNLGAKGSCMIGGNIATNAGGLEAVRYGVMRNLVLGLEVVLPDGTIISSMNQMIKNNAGYDVKQLFIGSEGTLGIITRAVVKLEDLPKTTNTAFIAVDSFEKASQLLQKAKKHLNHNLTSYELLWNNYYSLMTSSPSPYMPPLPQNYPYYILMEVRGQDAEKDTYDFENFLADNLENGLIADAAPAQNHSEYELFWAIRENVELVFSVYKPVFLFDVSLPISEMENYIAKIHADVNKVWPDAPFFVFGHMADGNLHLYISCGEDNEQTQIDLYDIVFAPLKSIGGSVTAEHGIGLEKKRWLATSRTENEIALMKTLKKAIDPLNIMNPGKVFDI</sequence>
<keyword evidence="3" id="KW-0285">Flavoprotein</keyword>
<dbReference type="Pfam" id="PF01565">
    <property type="entry name" value="FAD_binding_4"/>
    <property type="match status" value="1"/>
</dbReference>
<dbReference type="EMBL" id="CP044016">
    <property type="protein sequence ID" value="QES88154.1"/>
    <property type="molecule type" value="Genomic_DNA"/>
</dbReference>
<dbReference type="GO" id="GO:0071949">
    <property type="term" value="F:FAD binding"/>
    <property type="evidence" value="ECO:0007669"/>
    <property type="project" value="InterPro"/>
</dbReference>
<evidence type="ECO:0000256" key="4">
    <source>
        <dbReference type="ARBA" id="ARBA00022827"/>
    </source>
</evidence>
<accession>A0A5P2FXB1</accession>
<dbReference type="OrthoDB" id="9767256at2"/>
<evidence type="ECO:0000313" key="8">
    <source>
        <dbReference type="Proteomes" id="UP000292424"/>
    </source>
</evidence>
<dbReference type="RefSeq" id="WP_131329041.1">
    <property type="nucleotide sequence ID" value="NZ_CP044016.1"/>
</dbReference>
<dbReference type="PANTHER" id="PTHR43716">
    <property type="entry name" value="D-2-HYDROXYGLUTARATE DEHYDROGENASE, MITOCHONDRIAL"/>
    <property type="match status" value="1"/>
</dbReference>
<evidence type="ECO:0000256" key="1">
    <source>
        <dbReference type="ARBA" id="ARBA00001974"/>
    </source>
</evidence>
<evidence type="ECO:0000256" key="5">
    <source>
        <dbReference type="ARBA" id="ARBA00023002"/>
    </source>
</evidence>
<dbReference type="Gene3D" id="3.30.43.10">
    <property type="entry name" value="Uridine Diphospho-n-acetylenolpyruvylglucosamine Reductase, domain 2"/>
    <property type="match status" value="1"/>
</dbReference>
<dbReference type="KEGG" id="arac:E0W69_005565"/>
<dbReference type="AlphaFoldDB" id="A0A5P2FXB1"/>
<comment type="cofactor">
    <cofactor evidence="1">
        <name>FAD</name>
        <dbReference type="ChEBI" id="CHEBI:57692"/>
    </cofactor>
</comment>
<dbReference type="InterPro" id="IPR016171">
    <property type="entry name" value="Vanillyl_alc_oxidase_C-sub2"/>
</dbReference>
<evidence type="ECO:0000256" key="2">
    <source>
        <dbReference type="ARBA" id="ARBA00008000"/>
    </source>
</evidence>
<evidence type="ECO:0000256" key="3">
    <source>
        <dbReference type="ARBA" id="ARBA00022630"/>
    </source>
</evidence>
<dbReference type="Gene3D" id="1.10.45.10">
    <property type="entry name" value="Vanillyl-alcohol Oxidase, Chain A, domain 4"/>
    <property type="match status" value="1"/>
</dbReference>
<evidence type="ECO:0000313" key="7">
    <source>
        <dbReference type="EMBL" id="QES88154.1"/>
    </source>
</evidence>
<reference evidence="7 8" key="1">
    <citation type="submission" date="2019-09" db="EMBL/GenBank/DDBJ databases">
        <title>Complete genome sequence of Arachidicoccus sp. B3-10 isolated from apple orchard soil.</title>
        <authorList>
            <person name="Kim H.S."/>
            <person name="Han K.-I."/>
            <person name="Suh M.K."/>
            <person name="Lee K.C."/>
            <person name="Eom M.K."/>
            <person name="Kim J.-S."/>
            <person name="Kang S.W."/>
            <person name="Sin Y."/>
            <person name="Lee J.-S."/>
        </authorList>
    </citation>
    <scope>NUCLEOTIDE SEQUENCE [LARGE SCALE GENOMIC DNA]</scope>
    <source>
        <strain evidence="7 8">B3-10</strain>
    </source>
</reference>
<dbReference type="Proteomes" id="UP000292424">
    <property type="component" value="Chromosome"/>
</dbReference>
<dbReference type="GO" id="GO:0016491">
    <property type="term" value="F:oxidoreductase activity"/>
    <property type="evidence" value="ECO:0007669"/>
    <property type="project" value="UniProtKB-KW"/>
</dbReference>
<dbReference type="InterPro" id="IPR016167">
    <property type="entry name" value="FAD-bd_PCMH_sub1"/>
</dbReference>
<dbReference type="FunFam" id="1.10.45.10:FF:000001">
    <property type="entry name" value="D-lactate dehydrogenase mitochondrial"/>
    <property type="match status" value="1"/>
</dbReference>
<organism evidence="7 8">
    <name type="scientific">Rhizosphaericola mali</name>
    <dbReference type="NCBI Taxonomy" id="2545455"/>
    <lineage>
        <taxon>Bacteria</taxon>
        <taxon>Pseudomonadati</taxon>
        <taxon>Bacteroidota</taxon>
        <taxon>Chitinophagia</taxon>
        <taxon>Chitinophagales</taxon>
        <taxon>Chitinophagaceae</taxon>
        <taxon>Rhizosphaericola</taxon>
    </lineage>
</organism>
<dbReference type="GO" id="GO:0022904">
    <property type="term" value="P:respiratory electron transport chain"/>
    <property type="evidence" value="ECO:0007669"/>
    <property type="project" value="TreeGrafter"/>
</dbReference>
<dbReference type="InterPro" id="IPR016169">
    <property type="entry name" value="FAD-bd_PCMH_sub2"/>
</dbReference>
<dbReference type="InterPro" id="IPR016164">
    <property type="entry name" value="FAD-linked_Oxase-like_C"/>
</dbReference>
<proteinExistence type="inferred from homology"/>